<dbReference type="EMBL" id="CP063362">
    <property type="protein sequence ID" value="QRG06940.1"/>
    <property type="molecule type" value="Genomic_DNA"/>
</dbReference>
<evidence type="ECO:0000313" key="5">
    <source>
        <dbReference type="Proteomes" id="UP000596427"/>
    </source>
</evidence>
<keyword evidence="1" id="KW-0547">Nucleotide-binding</keyword>
<dbReference type="KEGG" id="xdi:EZH22_00295"/>
<proteinExistence type="predicted"/>
<dbReference type="Proteomes" id="UP000596427">
    <property type="component" value="Chromosome"/>
</dbReference>
<reference evidence="4 5" key="1">
    <citation type="submission" date="2020-10" db="EMBL/GenBank/DDBJ databases">
        <title>Degradation of 1,4-Dioxane by Xanthobacter sp. YN2, via a Novel Group-2 Soluble Di-Iron Monooxygenase.</title>
        <authorList>
            <person name="Ma F."/>
            <person name="Wang Y."/>
            <person name="Yang J."/>
            <person name="Guo H."/>
            <person name="Su D."/>
            <person name="Yu L."/>
        </authorList>
    </citation>
    <scope>NUCLEOTIDE SEQUENCE [LARGE SCALE GENOMIC DNA]</scope>
    <source>
        <strain evidence="4 5">YN2</strain>
    </source>
</reference>
<evidence type="ECO:0000256" key="1">
    <source>
        <dbReference type="ARBA" id="ARBA00022741"/>
    </source>
</evidence>
<dbReference type="RefSeq" id="WP_203193850.1">
    <property type="nucleotide sequence ID" value="NZ_CP063362.1"/>
</dbReference>
<accession>A0A974SIP4</accession>
<dbReference type="SMART" id="SM00833">
    <property type="entry name" value="CobW_C"/>
    <property type="match status" value="1"/>
</dbReference>
<dbReference type="SUPFAM" id="SSF90002">
    <property type="entry name" value="Hypothetical protein YjiA, C-terminal domain"/>
    <property type="match status" value="1"/>
</dbReference>
<sequence length="96" mass="10384">MWLSALLHAHGARIVRVKGLLRTTAGRNALVLHGVQHMMHPPRHLSEAEDDGSPGFLVFITQGIDKARIIASLDAFLRAAQRLAPPASTGTRLECA</sequence>
<dbReference type="Gene3D" id="3.30.1220.10">
    <property type="entry name" value="CobW-like, C-terminal domain"/>
    <property type="match status" value="1"/>
</dbReference>
<dbReference type="GO" id="GO:0000166">
    <property type="term" value="F:nucleotide binding"/>
    <property type="evidence" value="ECO:0007669"/>
    <property type="project" value="UniProtKB-KW"/>
</dbReference>
<evidence type="ECO:0000256" key="2">
    <source>
        <dbReference type="ARBA" id="ARBA00023186"/>
    </source>
</evidence>
<dbReference type="InterPro" id="IPR036627">
    <property type="entry name" value="CobW-likC_sf"/>
</dbReference>
<gene>
    <name evidence="4" type="ORF">EZH22_00295</name>
</gene>
<dbReference type="InterPro" id="IPR011629">
    <property type="entry name" value="CobW-like_C"/>
</dbReference>
<organism evidence="4 5">
    <name type="scientific">Xanthobacter dioxanivorans</name>
    <dbReference type="NCBI Taxonomy" id="2528964"/>
    <lineage>
        <taxon>Bacteria</taxon>
        <taxon>Pseudomonadati</taxon>
        <taxon>Pseudomonadota</taxon>
        <taxon>Alphaproteobacteria</taxon>
        <taxon>Hyphomicrobiales</taxon>
        <taxon>Xanthobacteraceae</taxon>
        <taxon>Xanthobacter</taxon>
    </lineage>
</organism>
<feature type="domain" description="CobW C-terminal" evidence="3">
    <location>
        <begin position="2"/>
        <end position="77"/>
    </location>
</feature>
<dbReference type="Pfam" id="PF07683">
    <property type="entry name" value="CobW_C"/>
    <property type="match status" value="1"/>
</dbReference>
<keyword evidence="5" id="KW-1185">Reference proteome</keyword>
<dbReference type="AlphaFoldDB" id="A0A974SIP4"/>
<keyword evidence="2" id="KW-0143">Chaperone</keyword>
<protein>
    <submittedName>
        <fullName evidence="4">GTP-binding protein</fullName>
    </submittedName>
</protein>
<name>A0A974SIP4_9HYPH</name>
<evidence type="ECO:0000313" key="4">
    <source>
        <dbReference type="EMBL" id="QRG06940.1"/>
    </source>
</evidence>
<evidence type="ECO:0000259" key="3">
    <source>
        <dbReference type="SMART" id="SM00833"/>
    </source>
</evidence>